<evidence type="ECO:0000256" key="2">
    <source>
        <dbReference type="ARBA" id="ARBA00022490"/>
    </source>
</evidence>
<reference evidence="10 11" key="1">
    <citation type="journal article" date="2019" name="Nat. Microbiol.">
        <title>Mediterranean grassland soil C-N compound turnover is dependent on rainfall and depth, and is mediated by genomically divergent microorganisms.</title>
        <authorList>
            <person name="Diamond S."/>
            <person name="Andeer P.F."/>
            <person name="Li Z."/>
            <person name="Crits-Christoph A."/>
            <person name="Burstein D."/>
            <person name="Anantharaman K."/>
            <person name="Lane K.R."/>
            <person name="Thomas B.C."/>
            <person name="Pan C."/>
            <person name="Northen T.R."/>
            <person name="Banfield J.F."/>
        </authorList>
    </citation>
    <scope>NUCLEOTIDE SEQUENCE [LARGE SCALE GENOMIC DNA]</scope>
    <source>
        <strain evidence="10">NP_8</strain>
    </source>
</reference>
<dbReference type="InterPro" id="IPR012094">
    <property type="entry name" value="tRNA_Ile_lys_synt"/>
</dbReference>
<organism evidence="10 11">
    <name type="scientific">Candidatus Segetimicrobium genomatis</name>
    <dbReference type="NCBI Taxonomy" id="2569760"/>
    <lineage>
        <taxon>Bacteria</taxon>
        <taxon>Bacillati</taxon>
        <taxon>Candidatus Sysuimicrobiota</taxon>
        <taxon>Candidatus Sysuimicrobiia</taxon>
        <taxon>Candidatus Sysuimicrobiales</taxon>
        <taxon>Candidatus Segetimicrobiaceae</taxon>
        <taxon>Candidatus Segetimicrobium</taxon>
    </lineage>
</organism>
<evidence type="ECO:0000256" key="3">
    <source>
        <dbReference type="ARBA" id="ARBA00022598"/>
    </source>
</evidence>
<proteinExistence type="inferred from homology"/>
<dbReference type="InterPro" id="IPR014729">
    <property type="entry name" value="Rossmann-like_a/b/a_fold"/>
</dbReference>
<evidence type="ECO:0000313" key="11">
    <source>
        <dbReference type="Proteomes" id="UP000318834"/>
    </source>
</evidence>
<comment type="function">
    <text evidence="8">Ligates lysine onto the cytidine present at position 34 of the AUA codon-specific tRNA(Ile) that contains the anticodon CAU, in an ATP-dependent manner. Cytidine is converted to lysidine, thus changing the amino acid specificity of the tRNA from methionine to isoleucine.</text>
</comment>
<dbReference type="GO" id="GO:0032267">
    <property type="term" value="F:tRNA(Ile)-lysidine synthase activity"/>
    <property type="evidence" value="ECO:0007669"/>
    <property type="project" value="UniProtKB-EC"/>
</dbReference>
<dbReference type="GO" id="GO:0006400">
    <property type="term" value="P:tRNA modification"/>
    <property type="evidence" value="ECO:0007669"/>
    <property type="project" value="UniProtKB-UniRule"/>
</dbReference>
<dbReference type="EC" id="6.3.4.19" evidence="8"/>
<dbReference type="InterPro" id="IPR011063">
    <property type="entry name" value="TilS/TtcA_N"/>
</dbReference>
<keyword evidence="4 8" id="KW-0819">tRNA processing</keyword>
<dbReference type="AlphaFoldDB" id="A0A537IXH7"/>
<keyword evidence="3 8" id="KW-0436">Ligase</keyword>
<dbReference type="PANTHER" id="PTHR43033">
    <property type="entry name" value="TRNA(ILE)-LYSIDINE SYNTHASE-RELATED"/>
    <property type="match status" value="1"/>
</dbReference>
<gene>
    <name evidence="8 10" type="primary">tilS</name>
    <name evidence="10" type="ORF">E6H05_05190</name>
</gene>
<name>A0A537IXH7_9BACT</name>
<evidence type="ECO:0000256" key="7">
    <source>
        <dbReference type="ARBA" id="ARBA00048539"/>
    </source>
</evidence>
<dbReference type="SMART" id="SM00977">
    <property type="entry name" value="TilS_C"/>
    <property type="match status" value="1"/>
</dbReference>
<keyword evidence="6 8" id="KW-0067">ATP-binding</keyword>
<dbReference type="GO" id="GO:0005737">
    <property type="term" value="C:cytoplasm"/>
    <property type="evidence" value="ECO:0007669"/>
    <property type="project" value="UniProtKB-SubCell"/>
</dbReference>
<dbReference type="InterPro" id="IPR012795">
    <property type="entry name" value="tRNA_Ile_lys_synt_N"/>
</dbReference>
<dbReference type="NCBIfam" id="TIGR02432">
    <property type="entry name" value="lysidine_TilS_N"/>
    <property type="match status" value="1"/>
</dbReference>
<keyword evidence="2 8" id="KW-0963">Cytoplasm</keyword>
<dbReference type="PANTHER" id="PTHR43033:SF1">
    <property type="entry name" value="TRNA(ILE)-LYSIDINE SYNTHASE-RELATED"/>
    <property type="match status" value="1"/>
</dbReference>
<keyword evidence="5 8" id="KW-0547">Nucleotide-binding</keyword>
<evidence type="ECO:0000313" key="10">
    <source>
        <dbReference type="EMBL" id="TMI75957.1"/>
    </source>
</evidence>
<dbReference type="CDD" id="cd01992">
    <property type="entry name" value="TilS_N"/>
    <property type="match status" value="1"/>
</dbReference>
<dbReference type="Proteomes" id="UP000318834">
    <property type="component" value="Unassembled WGS sequence"/>
</dbReference>
<dbReference type="SUPFAM" id="SSF56037">
    <property type="entry name" value="PheT/TilS domain"/>
    <property type="match status" value="1"/>
</dbReference>
<protein>
    <recommendedName>
        <fullName evidence="8">tRNA(Ile)-lysidine synthase</fullName>
        <ecNumber evidence="8">6.3.4.19</ecNumber>
    </recommendedName>
    <alternativeName>
        <fullName evidence="8">tRNA(Ile)-2-lysyl-cytidine synthase</fullName>
    </alternativeName>
    <alternativeName>
        <fullName evidence="8">tRNA(Ile)-lysidine synthetase</fullName>
    </alternativeName>
</protein>
<feature type="binding site" evidence="8">
    <location>
        <begin position="29"/>
        <end position="34"/>
    </location>
    <ligand>
        <name>ATP</name>
        <dbReference type="ChEBI" id="CHEBI:30616"/>
    </ligand>
</feature>
<dbReference type="GO" id="GO:0005524">
    <property type="term" value="F:ATP binding"/>
    <property type="evidence" value="ECO:0007669"/>
    <property type="project" value="UniProtKB-UniRule"/>
</dbReference>
<evidence type="ECO:0000256" key="8">
    <source>
        <dbReference type="HAMAP-Rule" id="MF_01161"/>
    </source>
</evidence>
<dbReference type="EMBL" id="VBAP01000034">
    <property type="protein sequence ID" value="TMI75957.1"/>
    <property type="molecule type" value="Genomic_DNA"/>
</dbReference>
<comment type="catalytic activity">
    <reaction evidence="7 8">
        <text>cytidine(34) in tRNA(Ile2) + L-lysine + ATP = lysidine(34) in tRNA(Ile2) + AMP + diphosphate + H(+)</text>
        <dbReference type="Rhea" id="RHEA:43744"/>
        <dbReference type="Rhea" id="RHEA-COMP:10625"/>
        <dbReference type="Rhea" id="RHEA-COMP:10670"/>
        <dbReference type="ChEBI" id="CHEBI:15378"/>
        <dbReference type="ChEBI" id="CHEBI:30616"/>
        <dbReference type="ChEBI" id="CHEBI:32551"/>
        <dbReference type="ChEBI" id="CHEBI:33019"/>
        <dbReference type="ChEBI" id="CHEBI:82748"/>
        <dbReference type="ChEBI" id="CHEBI:83665"/>
        <dbReference type="ChEBI" id="CHEBI:456215"/>
        <dbReference type="EC" id="6.3.4.19"/>
    </reaction>
</comment>
<evidence type="ECO:0000256" key="4">
    <source>
        <dbReference type="ARBA" id="ARBA00022694"/>
    </source>
</evidence>
<dbReference type="NCBIfam" id="TIGR02433">
    <property type="entry name" value="lysidine_TilS_C"/>
    <property type="match status" value="1"/>
</dbReference>
<dbReference type="Pfam" id="PF01171">
    <property type="entry name" value="ATP_bind_3"/>
    <property type="match status" value="1"/>
</dbReference>
<dbReference type="HAMAP" id="MF_01161">
    <property type="entry name" value="tRNA_Ile_lys_synt"/>
    <property type="match status" value="1"/>
</dbReference>
<sequence length="452" mass="49304">MTSLLSRLRHHLVRTRLLGEPGIALVAVSGGADSVALLDLLHTLAPELGLSLVVAHVDHGIRSDSGAVARAVRELAERYELPFEVGELSLGPDATETVARRARYGWLGDVQRRHGARYLVTAHHRDDQVETILLRLLKGSAPAGLAGIPARGRGGLVRPLLPFAKARLVAHVAELGLPVHDDPANRDPRHLRSWVRGVLLPVVAERLGARASDDVLRAGRAAARERRAWDGVLDHLPDLGLHVEPHRIEVARGGLARYDDVLSAALLRAAARRTGLVLGVRRARQLVELARRPSGRRLPLGESWMAEVAFDRLRVSRAVQDAAVEVVPTGERGSAVFGEFRVAWTPDPAPARLPRTDWTTWIAGANWEVRPPRPGDRLVPLGGIGRRPLRRMLMEARVPRSDRPGYPVVARGETILWVPGICRSANDLPRPGTRAVRVDVTKHGGPQADGRT</sequence>
<comment type="caution">
    <text evidence="10">The sequence shown here is derived from an EMBL/GenBank/DDBJ whole genome shotgun (WGS) entry which is preliminary data.</text>
</comment>
<comment type="similarity">
    <text evidence="8">Belongs to the tRNA(Ile)-lysidine synthase family.</text>
</comment>
<accession>A0A537IXH7</accession>
<dbReference type="Gene3D" id="3.40.50.620">
    <property type="entry name" value="HUPs"/>
    <property type="match status" value="1"/>
</dbReference>
<comment type="domain">
    <text evidence="8">The N-terminal region contains the highly conserved SGGXDS motif, predicted to be a P-loop motif involved in ATP binding.</text>
</comment>
<comment type="subcellular location">
    <subcellularLocation>
        <location evidence="1 8">Cytoplasm</location>
    </subcellularLocation>
</comment>
<dbReference type="Pfam" id="PF11734">
    <property type="entry name" value="TilS_C"/>
    <property type="match status" value="1"/>
</dbReference>
<dbReference type="SUPFAM" id="SSF52402">
    <property type="entry name" value="Adenine nucleotide alpha hydrolases-like"/>
    <property type="match status" value="1"/>
</dbReference>
<evidence type="ECO:0000256" key="6">
    <source>
        <dbReference type="ARBA" id="ARBA00022840"/>
    </source>
</evidence>
<evidence type="ECO:0000259" key="9">
    <source>
        <dbReference type="SMART" id="SM00977"/>
    </source>
</evidence>
<feature type="domain" description="Lysidine-tRNA(Ile) synthetase C-terminal" evidence="9">
    <location>
        <begin position="367"/>
        <end position="440"/>
    </location>
</feature>
<dbReference type="InterPro" id="IPR012796">
    <property type="entry name" value="Lysidine-tRNA-synth_C"/>
</dbReference>
<evidence type="ECO:0000256" key="1">
    <source>
        <dbReference type="ARBA" id="ARBA00004496"/>
    </source>
</evidence>
<evidence type="ECO:0000256" key="5">
    <source>
        <dbReference type="ARBA" id="ARBA00022741"/>
    </source>
</evidence>